<comment type="similarity">
    <text evidence="1 4">Belongs to the glycosyl hydrolase 17 family.</text>
</comment>
<name>Q94CQ9_ORYSJ</name>
<proteinExistence type="inferred from homology"/>
<dbReference type="CAZy" id="GH17">
    <property type="family name" value="Glycoside Hydrolase Family 17"/>
</dbReference>
<dbReference type="GO" id="GO:0042973">
    <property type="term" value="F:glucan endo-1,3-beta-D-glucosidase activity"/>
    <property type="evidence" value="ECO:0007669"/>
    <property type="project" value="UniProtKB-ARBA"/>
</dbReference>
<dbReference type="PROSITE" id="PS00587">
    <property type="entry name" value="GLYCOSYL_HYDROL_F17"/>
    <property type="match status" value="1"/>
</dbReference>
<dbReference type="EMBL" id="AP004073">
    <property type="protein sequence ID" value="BAB86250.1"/>
    <property type="molecule type" value="Genomic_DNA"/>
</dbReference>
<organism evidence="6">
    <name type="scientific">Oryza sativa subsp. japonica</name>
    <name type="common">Rice</name>
    <dbReference type="NCBI Taxonomy" id="39947"/>
    <lineage>
        <taxon>Eukaryota</taxon>
        <taxon>Viridiplantae</taxon>
        <taxon>Streptophyta</taxon>
        <taxon>Embryophyta</taxon>
        <taxon>Tracheophyta</taxon>
        <taxon>Spermatophyta</taxon>
        <taxon>Magnoliopsida</taxon>
        <taxon>Liliopsida</taxon>
        <taxon>Poales</taxon>
        <taxon>Poaceae</taxon>
        <taxon>BOP clade</taxon>
        <taxon>Oryzoideae</taxon>
        <taxon>Oryzeae</taxon>
        <taxon>Oryzinae</taxon>
        <taxon>Oryza</taxon>
        <taxon>Oryza sativa</taxon>
    </lineage>
</organism>
<gene>
    <name evidence="6" type="primary">P0660F12.21</name>
    <name evidence="7" type="ORF">P0614D08.23</name>
</gene>
<dbReference type="GO" id="GO:0005975">
    <property type="term" value="P:carbohydrate metabolic process"/>
    <property type="evidence" value="ECO:0007669"/>
    <property type="project" value="InterPro"/>
</dbReference>
<dbReference type="FunFam" id="3.20.20.80:FF:000010">
    <property type="entry name" value="glucan endo-1,3-beta-glucosidase, basic"/>
    <property type="match status" value="1"/>
</dbReference>
<dbReference type="Gene3D" id="3.20.20.80">
    <property type="entry name" value="Glycosidases"/>
    <property type="match status" value="1"/>
</dbReference>
<reference evidence="7" key="2">
    <citation type="journal article" date="2002" name="Nature">
        <title>The genome sequence and structure of rice chromosome 1.</title>
        <authorList>
            <person name="Sasaki T."/>
            <person name="Matsumoto T."/>
            <person name="Yamamoto K."/>
            <person name="Sakata K."/>
            <person name="Baba T."/>
            <person name="Katayose Y."/>
            <person name="Wu J."/>
            <person name="Niimura Y."/>
            <person name="Cheng Z."/>
            <person name="Nagamura Y."/>
            <person name="Antonio B.A."/>
            <person name="Kanamori H."/>
            <person name="Hosokawa S."/>
            <person name="Masukawa M."/>
            <person name="Arikawa K."/>
            <person name="Chiden Y."/>
            <person name="Hayashi M."/>
            <person name="Okamoto M."/>
            <person name="Ando T."/>
            <person name="Aoki H."/>
            <person name="Arita K."/>
            <person name="Hamada M."/>
            <person name="Harada C."/>
            <person name="Hijishita S."/>
            <person name="Honda M."/>
            <person name="Ichikawa Y."/>
            <person name="Idonuma A."/>
            <person name="Iijima M."/>
            <person name="Ikeda M."/>
            <person name="Ikeno M."/>
            <person name="Itoh S."/>
            <person name="Itoh T."/>
            <person name="Itoh Y."/>
            <person name="Itoh Y."/>
            <person name="Iwabuchi A."/>
            <person name="Kamiya K."/>
            <person name="Karasawa W."/>
            <person name="Katagiri S."/>
            <person name="Kikuta A."/>
            <person name="Kobayashi N."/>
            <person name="Kono I."/>
            <person name="Machita K."/>
            <person name="Maehara T."/>
            <person name="Mizuno H."/>
            <person name="Mizubayashi T."/>
            <person name="Mukai Y."/>
            <person name="Nagasaki H."/>
            <person name="Nakashima M."/>
            <person name="Nakama Y."/>
            <person name="Nakamichi Y."/>
            <person name="Nakamura M."/>
            <person name="Namiki N."/>
            <person name="Negishi M."/>
            <person name="Ohta I."/>
            <person name="Ono N."/>
            <person name="Saji S."/>
            <person name="Sakai K."/>
            <person name="Shibata M."/>
            <person name="Shimokawa T."/>
            <person name="Shomura A."/>
            <person name="Song J."/>
            <person name="Takazaki Y."/>
            <person name="Terasawa K."/>
            <person name="Tsuji K."/>
            <person name="Waki K."/>
            <person name="Yamagata H."/>
            <person name="Yamane H."/>
            <person name="Yoshiki S."/>
            <person name="Yoshihara R."/>
            <person name="Yukawa K."/>
            <person name="Zhong H."/>
            <person name="Iwama H."/>
            <person name="Endo T."/>
            <person name="Ito H."/>
            <person name="Hahn J.H."/>
            <person name="Kim H.I."/>
            <person name="Eun M.Y."/>
            <person name="Yano M."/>
            <person name="Jiang J."/>
            <person name="Gojobori T."/>
        </authorList>
    </citation>
    <scope>NUCLEOTIDE SEQUENCE</scope>
</reference>
<dbReference type="PANTHER" id="PTHR32227">
    <property type="entry name" value="GLUCAN ENDO-1,3-BETA-GLUCOSIDASE BG1-RELATED-RELATED"/>
    <property type="match status" value="1"/>
</dbReference>
<dbReference type="SUPFAM" id="SSF51445">
    <property type="entry name" value="(Trans)glycosidases"/>
    <property type="match status" value="1"/>
</dbReference>
<dbReference type="AlphaFoldDB" id="Q94CQ9"/>
<accession>Q94CQ9</accession>
<protein>
    <submittedName>
        <fullName evidence="7">Beta-1,3-glucanase</fullName>
    </submittedName>
    <submittedName>
        <fullName evidence="6">Putative beta 1,3-glucanase</fullName>
    </submittedName>
</protein>
<evidence type="ECO:0000256" key="5">
    <source>
        <dbReference type="RuleBase" id="RU004336"/>
    </source>
</evidence>
<dbReference type="InterPro" id="IPR017853">
    <property type="entry name" value="GH"/>
</dbReference>
<keyword evidence="2 5" id="KW-0378">Hydrolase</keyword>
<evidence type="ECO:0000313" key="7">
    <source>
        <dbReference type="EMBL" id="BAB86250.1"/>
    </source>
</evidence>
<evidence type="ECO:0000256" key="1">
    <source>
        <dbReference type="ARBA" id="ARBA00008773"/>
    </source>
</evidence>
<evidence type="ECO:0000256" key="3">
    <source>
        <dbReference type="ARBA" id="ARBA00023295"/>
    </source>
</evidence>
<evidence type="ECO:0000256" key="4">
    <source>
        <dbReference type="RuleBase" id="RU004335"/>
    </source>
</evidence>
<evidence type="ECO:0000313" key="6">
    <source>
        <dbReference type="EMBL" id="BAB63855.1"/>
    </source>
</evidence>
<dbReference type="Pfam" id="PF00332">
    <property type="entry name" value="Glyco_hydro_17"/>
    <property type="match status" value="1"/>
</dbReference>
<evidence type="ECO:0000256" key="2">
    <source>
        <dbReference type="ARBA" id="ARBA00022801"/>
    </source>
</evidence>
<reference evidence="6" key="1">
    <citation type="submission" date="2001-05" db="EMBL/GenBank/DDBJ databases">
        <title>Oryza sativa nipponbare(GA3) genomic DNA, chromosome 1, PAC clone:P0660F12.</title>
        <authorList>
            <person name="Sasaki T."/>
            <person name="Matsumoto T."/>
            <person name="Yamamoto K."/>
        </authorList>
    </citation>
    <scope>NUCLEOTIDE SEQUENCE</scope>
</reference>
<keyword evidence="3 5" id="KW-0326">Glycosidase</keyword>
<dbReference type="InterPro" id="IPR044965">
    <property type="entry name" value="Glyco_hydro_17_plant"/>
</dbReference>
<dbReference type="Proteomes" id="UP000817658">
    <property type="component" value="Chromosome 1"/>
</dbReference>
<dbReference type="EMBL" id="AP003687">
    <property type="protein sequence ID" value="BAB63855.1"/>
    <property type="molecule type" value="Genomic_DNA"/>
</dbReference>
<dbReference type="InterPro" id="IPR000490">
    <property type="entry name" value="Glyco_hydro_17"/>
</dbReference>
<accession>Q7F128</accession>
<dbReference type="OrthoDB" id="941679at2759"/>
<sequence>MRSIGVCYGMNGDGLPSRSNVVQLYKSNGIGAMRIYSADREALDALRGSGIDLALDVGERNDVGQLAANADSWVQDNVKAYYPDVKIKYIVVGNELTGTGDAASILPAMQNVQAALASAGLADSIKVTTAIKMDTLAASSPPSAGVFTNPSVMEPIVRFLTGNGAPLLANVYPYFAYRDSQDIDLSYALFQPSSTTVSDPNGGGLSYTNLFDAMVDAVRAAVEKVSGGGSSVVDVVVSESGWPSDGGKGATVENARAYNQNLIDHVAQGTPKKPGQMEVYVFALFNENRKEGDATEKKFGLFNPRQDTGLPNHFLKNYSNTEYVLRRTVYIMCLIWCLRIKIC</sequence>